<dbReference type="EMBL" id="JAIZAY010000019">
    <property type="protein sequence ID" value="KAJ8024029.1"/>
    <property type="molecule type" value="Genomic_DNA"/>
</dbReference>
<evidence type="ECO:0000256" key="2">
    <source>
        <dbReference type="SAM" id="MobiDB-lite"/>
    </source>
</evidence>
<proteinExistence type="predicted"/>
<keyword evidence="4" id="KW-1185">Reference proteome</keyword>
<dbReference type="Gene3D" id="1.20.5.340">
    <property type="match status" value="1"/>
</dbReference>
<reference evidence="3" key="1">
    <citation type="submission" date="2021-10" db="EMBL/GenBank/DDBJ databases">
        <title>Tropical sea cucumber genome reveals ecological adaptation and Cuvierian tubules defense mechanism.</title>
        <authorList>
            <person name="Chen T."/>
        </authorList>
    </citation>
    <scope>NUCLEOTIDE SEQUENCE</scope>
    <source>
        <strain evidence="3">Nanhai2018</strain>
        <tissue evidence="3">Muscle</tissue>
    </source>
</reference>
<keyword evidence="1" id="KW-0175">Coiled coil</keyword>
<feature type="coiled-coil region" evidence="1">
    <location>
        <begin position="33"/>
        <end position="74"/>
    </location>
</feature>
<evidence type="ECO:0000313" key="4">
    <source>
        <dbReference type="Proteomes" id="UP001152320"/>
    </source>
</evidence>
<protein>
    <submittedName>
        <fullName evidence="3">Liprin-alpha-3</fullName>
    </submittedName>
</protein>
<comment type="caution">
    <text evidence="3">The sequence shown here is derived from an EMBL/GenBank/DDBJ whole genome shotgun (WGS) entry which is preliminary data.</text>
</comment>
<evidence type="ECO:0000313" key="3">
    <source>
        <dbReference type="EMBL" id="KAJ8024029.1"/>
    </source>
</evidence>
<dbReference type="AlphaFoldDB" id="A0A9Q0YNY6"/>
<dbReference type="OrthoDB" id="2132119at2759"/>
<accession>A0A9Q0YNY6</accession>
<sequence length="106" mass="12378">MMCDVMPTISEDSSSQRGSISSYGEDPNLEQLMVSMLDERDRLMETLREAQDNLLIAEHRVDELEKEREMLNKQLSSSQPKFGHWPLRSGVWLRKMEENLSLKFFA</sequence>
<feature type="compositionally biased region" description="Low complexity" evidence="2">
    <location>
        <begin position="10"/>
        <end position="22"/>
    </location>
</feature>
<organism evidence="3 4">
    <name type="scientific">Holothuria leucospilota</name>
    <name type="common">Black long sea cucumber</name>
    <name type="synonym">Mertensiothuria leucospilota</name>
    <dbReference type="NCBI Taxonomy" id="206669"/>
    <lineage>
        <taxon>Eukaryota</taxon>
        <taxon>Metazoa</taxon>
        <taxon>Echinodermata</taxon>
        <taxon>Eleutherozoa</taxon>
        <taxon>Echinozoa</taxon>
        <taxon>Holothuroidea</taxon>
        <taxon>Aspidochirotacea</taxon>
        <taxon>Aspidochirotida</taxon>
        <taxon>Holothuriidae</taxon>
        <taxon>Holothuria</taxon>
    </lineage>
</organism>
<evidence type="ECO:0000256" key="1">
    <source>
        <dbReference type="SAM" id="Coils"/>
    </source>
</evidence>
<feature type="region of interest" description="Disordered" evidence="2">
    <location>
        <begin position="1"/>
        <end position="25"/>
    </location>
</feature>
<dbReference type="Proteomes" id="UP001152320">
    <property type="component" value="Chromosome 19"/>
</dbReference>
<name>A0A9Q0YNY6_HOLLE</name>
<gene>
    <name evidence="3" type="ORF">HOLleu_36638</name>
</gene>